<feature type="signal peptide" evidence="1">
    <location>
        <begin position="1"/>
        <end position="19"/>
    </location>
</feature>
<evidence type="ECO:0000256" key="1">
    <source>
        <dbReference type="SAM" id="SignalP"/>
    </source>
</evidence>
<organism evidence="2">
    <name type="scientific">Ixodes scapularis</name>
    <name type="common">Black-legged tick</name>
    <name type="synonym">Deer tick</name>
    <dbReference type="NCBI Taxonomy" id="6945"/>
    <lineage>
        <taxon>Eukaryota</taxon>
        <taxon>Metazoa</taxon>
        <taxon>Ecdysozoa</taxon>
        <taxon>Arthropoda</taxon>
        <taxon>Chelicerata</taxon>
        <taxon>Arachnida</taxon>
        <taxon>Acari</taxon>
        <taxon>Parasitiformes</taxon>
        <taxon>Ixodida</taxon>
        <taxon>Ixodoidea</taxon>
        <taxon>Ixodidae</taxon>
        <taxon>Ixodinae</taxon>
        <taxon>Ixodes</taxon>
    </lineage>
</organism>
<evidence type="ECO:0000313" key="2">
    <source>
        <dbReference type="EMBL" id="MOY42037.1"/>
    </source>
</evidence>
<reference evidence="2" key="1">
    <citation type="submission" date="2019-04" db="EMBL/GenBank/DDBJ databases">
        <title>An insight into the mialome of Ixodes scapularis.</title>
        <authorList>
            <person name="Ribeiro J.M."/>
            <person name="Mather T.N."/>
            <person name="Karim S."/>
        </authorList>
    </citation>
    <scope>NUCLEOTIDE SEQUENCE</scope>
</reference>
<sequence>MCRVFSFFFFFFVCQRSLADVKQIFVHLLLCSSQRLTNGSMRLLLSSSKLSARLNFRFMRIQFCQNAVVLQKFENEI</sequence>
<keyword evidence="1" id="KW-0732">Signal</keyword>
<dbReference type="EMBL" id="GHJT01008066">
    <property type="protein sequence ID" value="MOY42037.1"/>
    <property type="molecule type" value="Transcribed_RNA"/>
</dbReference>
<name>A0A4D5S1R2_IXOSC</name>
<accession>A0A4D5S1R2</accession>
<feature type="chain" id="PRO_5020021601" evidence="1">
    <location>
        <begin position="20"/>
        <end position="77"/>
    </location>
</feature>
<dbReference type="AlphaFoldDB" id="A0A4D5S1R2"/>
<protein>
    <submittedName>
        <fullName evidence="2">Putative secreted protein</fullName>
    </submittedName>
</protein>
<proteinExistence type="predicted"/>